<feature type="transmembrane region" description="Helical" evidence="2">
    <location>
        <begin position="36"/>
        <end position="54"/>
    </location>
</feature>
<dbReference type="AlphaFoldDB" id="A0A9N9T6W7"/>
<proteinExistence type="predicted"/>
<sequence length="84" mass="9396">MSDTAVTREDIPLKKGKTNRKWYTCGDEDCISGSKYVNIAFGTLTVIITLALIIQINYGDYQRRSDTDLQSQKEKSAGSNKFLA</sequence>
<evidence type="ECO:0000256" key="1">
    <source>
        <dbReference type="SAM" id="MobiDB-lite"/>
    </source>
</evidence>
<feature type="compositionally biased region" description="Basic and acidic residues" evidence="1">
    <location>
        <begin position="65"/>
        <end position="76"/>
    </location>
</feature>
<name>A0A9N9T6W7_DIABA</name>
<dbReference type="OrthoDB" id="9977870at2759"/>
<protein>
    <submittedName>
        <fullName evidence="3">Uncharacterized protein</fullName>
    </submittedName>
</protein>
<keyword evidence="2" id="KW-1133">Transmembrane helix</keyword>
<feature type="region of interest" description="Disordered" evidence="1">
    <location>
        <begin position="65"/>
        <end position="84"/>
    </location>
</feature>
<dbReference type="EMBL" id="OU898281">
    <property type="protein sequence ID" value="CAG9835566.1"/>
    <property type="molecule type" value="Genomic_DNA"/>
</dbReference>
<gene>
    <name evidence="3" type="ORF">DIABBA_LOCUS8748</name>
</gene>
<evidence type="ECO:0000313" key="3">
    <source>
        <dbReference type="EMBL" id="CAG9835566.1"/>
    </source>
</evidence>
<evidence type="ECO:0000256" key="2">
    <source>
        <dbReference type="SAM" id="Phobius"/>
    </source>
</evidence>
<accession>A0A9N9T6W7</accession>
<keyword evidence="4" id="KW-1185">Reference proteome</keyword>
<evidence type="ECO:0000313" key="4">
    <source>
        <dbReference type="Proteomes" id="UP001153709"/>
    </source>
</evidence>
<keyword evidence="2" id="KW-0472">Membrane</keyword>
<keyword evidence="2" id="KW-0812">Transmembrane</keyword>
<dbReference type="Proteomes" id="UP001153709">
    <property type="component" value="Chromosome 6"/>
</dbReference>
<reference evidence="3" key="1">
    <citation type="submission" date="2022-01" db="EMBL/GenBank/DDBJ databases">
        <authorList>
            <person name="King R."/>
        </authorList>
    </citation>
    <scope>NUCLEOTIDE SEQUENCE</scope>
</reference>
<organism evidence="3 4">
    <name type="scientific">Diabrotica balteata</name>
    <name type="common">Banded cucumber beetle</name>
    <dbReference type="NCBI Taxonomy" id="107213"/>
    <lineage>
        <taxon>Eukaryota</taxon>
        <taxon>Metazoa</taxon>
        <taxon>Ecdysozoa</taxon>
        <taxon>Arthropoda</taxon>
        <taxon>Hexapoda</taxon>
        <taxon>Insecta</taxon>
        <taxon>Pterygota</taxon>
        <taxon>Neoptera</taxon>
        <taxon>Endopterygota</taxon>
        <taxon>Coleoptera</taxon>
        <taxon>Polyphaga</taxon>
        <taxon>Cucujiformia</taxon>
        <taxon>Chrysomeloidea</taxon>
        <taxon>Chrysomelidae</taxon>
        <taxon>Galerucinae</taxon>
        <taxon>Diabroticina</taxon>
        <taxon>Diabroticites</taxon>
        <taxon>Diabrotica</taxon>
    </lineage>
</organism>